<dbReference type="Pfam" id="PF13802">
    <property type="entry name" value="Gal_mutarotas_2"/>
    <property type="match status" value="1"/>
</dbReference>
<feature type="domain" description="Glycosyl hydrolase family 31 C-terminal" evidence="9">
    <location>
        <begin position="585"/>
        <end position="670"/>
    </location>
</feature>
<evidence type="ECO:0000313" key="10">
    <source>
        <dbReference type="EMBL" id="MST65822.1"/>
    </source>
</evidence>
<feature type="domain" description="Glycoside hydrolase family 31 N-terminal" evidence="8">
    <location>
        <begin position="55"/>
        <end position="216"/>
    </location>
</feature>
<gene>
    <name evidence="10" type="primary">yicI</name>
    <name evidence="10" type="ORF">FYJ57_03530</name>
</gene>
<evidence type="ECO:0000259" key="9">
    <source>
        <dbReference type="Pfam" id="PF21365"/>
    </source>
</evidence>
<keyword evidence="3 6" id="KW-0326">Glycosidase</keyword>
<organism evidence="10 11">
    <name type="scientific">Oliverpabstia intestinalis</name>
    <dbReference type="NCBI Taxonomy" id="2606633"/>
    <lineage>
        <taxon>Bacteria</taxon>
        <taxon>Bacillati</taxon>
        <taxon>Bacillota</taxon>
        <taxon>Clostridia</taxon>
        <taxon>Lachnospirales</taxon>
        <taxon>Lachnospiraceae</taxon>
        <taxon>Oliverpabstia</taxon>
    </lineage>
</organism>
<dbReference type="SUPFAM" id="SSF74650">
    <property type="entry name" value="Galactose mutarotase-like"/>
    <property type="match status" value="1"/>
</dbReference>
<evidence type="ECO:0000256" key="4">
    <source>
        <dbReference type="ARBA" id="ARBA00052064"/>
    </source>
</evidence>
<reference evidence="10 11" key="1">
    <citation type="submission" date="2019-08" db="EMBL/GenBank/DDBJ databases">
        <title>In-depth cultivation of the pig gut microbiome towards novel bacterial diversity and tailored functional studies.</title>
        <authorList>
            <person name="Wylensek D."/>
            <person name="Hitch T.C.A."/>
            <person name="Clavel T."/>
        </authorList>
    </citation>
    <scope>NUCLEOTIDE SEQUENCE [LARGE SCALE GENOMIC DNA]</scope>
    <source>
        <strain evidence="10 11">BSM-380-WT-5A</strain>
    </source>
</reference>
<dbReference type="InterPro" id="IPR048395">
    <property type="entry name" value="Glyco_hydro_31_C"/>
</dbReference>
<dbReference type="PANTHER" id="PTHR43053:SF4">
    <property type="entry name" value="MYOGENESIS-REGULATING GLYCOSIDASE"/>
    <property type="match status" value="1"/>
</dbReference>
<evidence type="ECO:0000259" key="8">
    <source>
        <dbReference type="Pfam" id="PF13802"/>
    </source>
</evidence>
<dbReference type="AlphaFoldDB" id="A0A7X2P1K3"/>
<dbReference type="Gene3D" id="2.60.40.1760">
    <property type="entry name" value="glycosyl hydrolase (family 31)"/>
    <property type="match status" value="1"/>
</dbReference>
<dbReference type="SUPFAM" id="SSF51011">
    <property type="entry name" value="Glycosyl hydrolase domain"/>
    <property type="match status" value="1"/>
</dbReference>
<name>A0A7X2P1K3_9FIRM</name>
<evidence type="ECO:0000256" key="6">
    <source>
        <dbReference type="RuleBase" id="RU361185"/>
    </source>
</evidence>
<dbReference type="GO" id="GO:0005975">
    <property type="term" value="P:carbohydrate metabolic process"/>
    <property type="evidence" value="ECO:0007669"/>
    <property type="project" value="InterPro"/>
</dbReference>
<dbReference type="Pfam" id="PF01055">
    <property type="entry name" value="Glyco_hydro_31_2nd"/>
    <property type="match status" value="1"/>
</dbReference>
<dbReference type="PANTHER" id="PTHR43053">
    <property type="entry name" value="GLYCOSIDASE FAMILY 31"/>
    <property type="match status" value="1"/>
</dbReference>
<evidence type="ECO:0000256" key="3">
    <source>
        <dbReference type="ARBA" id="ARBA00023295"/>
    </source>
</evidence>
<dbReference type="Proteomes" id="UP000440513">
    <property type="component" value="Unassembled WGS sequence"/>
</dbReference>
<accession>A0A7X2P1K3</accession>
<keyword evidence="11" id="KW-1185">Reference proteome</keyword>
<dbReference type="Gene3D" id="3.20.20.80">
    <property type="entry name" value="Glycosidases"/>
    <property type="match status" value="1"/>
</dbReference>
<dbReference type="Pfam" id="PF21365">
    <property type="entry name" value="Glyco_hydro_31_3rd"/>
    <property type="match status" value="1"/>
</dbReference>
<comment type="similarity">
    <text evidence="1 6">Belongs to the glycosyl hydrolase 31 family.</text>
</comment>
<evidence type="ECO:0000256" key="1">
    <source>
        <dbReference type="ARBA" id="ARBA00007806"/>
    </source>
</evidence>
<dbReference type="EC" id="3.2.1.177" evidence="5"/>
<evidence type="ECO:0000259" key="7">
    <source>
        <dbReference type="Pfam" id="PF01055"/>
    </source>
</evidence>
<dbReference type="Gene3D" id="2.60.40.1180">
    <property type="entry name" value="Golgi alpha-mannosidase II"/>
    <property type="match status" value="2"/>
</dbReference>
<sequence length="749" mass="84809">MKFTNGYWLLRDEMKAAYAVEYGSHRVYGQELTMYLPCSHIVDRGSCLNIPLLTVTLSSPMDGVIKVSAVHHDGAVYNGPFAKIYTGDAHVRIEENEEQLIYQTGSLKAVIDKAPNGYKMAFYEGDTFLTESSFRNLAYMQNTKTGKNYMLEQMFLDVDEYVYGLGERFTPFVKNGQVVEMWNEDGGTASEIAYKNIPFYVTNKGYGILVDNEGDVAYEIASEKVERVQFSVEGERLDYYVISGKTPMGTVEKYTELTGKPALPPAWSFGLWLTTSFTTNYDEATTSGFIQGMADREIPLHVFHFDCYWMDAYEWCNFEWDPATFPDPKGMLKRYHDRGLHICVWINPYIGQKSCLFKEGKDHGYLVKKTDGSVWQTDLWQPGMALVDFTNPDAVAWYQGKLKTLLDMGVDCFKTDFGERIPVKEIEYFDHSDPVKMHNYYTYLYNQAVFELLERERGTGEAVLFARSATVGGQQFPAHWGGDCSASYVSMAETLRGGLSLSLGGFGFWSHDISGFESTAPADIYKRWCQFGLLSSHSRLHGSSSYRVPWMFDEEACDILREFVNLKCRLMPYLYGQAVRSHIEGRPVLRPMFLDFPEDRACDTLDRQYMFGDSLLVAPIFKENGEVQYYLPEGTWYNLITGADVSGGKWQKETHDYHSLPLMIRPNTVLALGNNDQKPDYDYADSVSLLVSAFDEGAEAKTEIPDLKGETVMTVTAKRVGDEIHLHVEGGNGNYTVKSLSGCKVVVEA</sequence>
<dbReference type="CDD" id="cd14752">
    <property type="entry name" value="GH31_N"/>
    <property type="match status" value="1"/>
</dbReference>
<dbReference type="InterPro" id="IPR013780">
    <property type="entry name" value="Glyco_hydro_b"/>
</dbReference>
<dbReference type="RefSeq" id="WP_154431551.1">
    <property type="nucleotide sequence ID" value="NZ_VUMS01000005.1"/>
</dbReference>
<comment type="catalytic activity">
    <reaction evidence="4">
        <text>Hydrolysis of terminal, non-reducing alpha-D-xylose residues with release of alpha-D-xylose.</text>
        <dbReference type="EC" id="3.2.1.177"/>
    </reaction>
</comment>
<evidence type="ECO:0000256" key="2">
    <source>
        <dbReference type="ARBA" id="ARBA00022801"/>
    </source>
</evidence>
<dbReference type="InterPro" id="IPR011013">
    <property type="entry name" value="Gal_mutarotase_sf_dom"/>
</dbReference>
<keyword evidence="2 6" id="KW-0378">Hydrolase</keyword>
<dbReference type="GO" id="GO:0030246">
    <property type="term" value="F:carbohydrate binding"/>
    <property type="evidence" value="ECO:0007669"/>
    <property type="project" value="InterPro"/>
</dbReference>
<dbReference type="EMBL" id="VUMS01000005">
    <property type="protein sequence ID" value="MST65822.1"/>
    <property type="molecule type" value="Genomic_DNA"/>
</dbReference>
<dbReference type="InterPro" id="IPR017853">
    <property type="entry name" value="GH"/>
</dbReference>
<dbReference type="SUPFAM" id="SSF117125">
    <property type="entry name" value="Putative glucosidase YicI, C-terminal domain"/>
    <property type="match status" value="1"/>
</dbReference>
<feature type="domain" description="Glycoside hydrolase family 31 TIM barrel" evidence="7">
    <location>
        <begin position="261"/>
        <end position="576"/>
    </location>
</feature>
<dbReference type="InterPro" id="IPR000322">
    <property type="entry name" value="Glyco_hydro_31_TIM"/>
</dbReference>
<dbReference type="SUPFAM" id="SSF51445">
    <property type="entry name" value="(Trans)glycosidases"/>
    <property type="match status" value="1"/>
</dbReference>
<proteinExistence type="inferred from homology"/>
<evidence type="ECO:0000313" key="11">
    <source>
        <dbReference type="Proteomes" id="UP000440513"/>
    </source>
</evidence>
<protein>
    <recommendedName>
        <fullName evidence="5">alpha-D-xyloside xylohydrolase</fullName>
        <ecNumber evidence="5">3.2.1.177</ecNumber>
    </recommendedName>
</protein>
<dbReference type="FunFam" id="3.20.20.80:FF:000053">
    <property type="entry name" value="Alpha-xylosidase YicI"/>
    <property type="match status" value="1"/>
</dbReference>
<comment type="caution">
    <text evidence="10">The sequence shown here is derived from an EMBL/GenBank/DDBJ whole genome shotgun (WGS) entry which is preliminary data.</text>
</comment>
<dbReference type="GO" id="GO:0061634">
    <property type="term" value="F:alpha-D-xyloside xylohydrolase"/>
    <property type="evidence" value="ECO:0007669"/>
    <property type="project" value="UniProtKB-EC"/>
</dbReference>
<dbReference type="InterPro" id="IPR050985">
    <property type="entry name" value="Alpha-glycosidase_related"/>
</dbReference>
<dbReference type="CDD" id="cd06593">
    <property type="entry name" value="GH31_xylosidase_YicI"/>
    <property type="match status" value="1"/>
</dbReference>
<evidence type="ECO:0000256" key="5">
    <source>
        <dbReference type="ARBA" id="ARBA00066962"/>
    </source>
</evidence>
<dbReference type="NCBIfam" id="NF007940">
    <property type="entry name" value="PRK10658.1"/>
    <property type="match status" value="1"/>
</dbReference>
<dbReference type="InterPro" id="IPR025887">
    <property type="entry name" value="Glyco_hydro_31_N_dom"/>
</dbReference>